<organism evidence="20 21">
    <name type="scientific">Rhizobium rhizogenes</name>
    <name type="common">Agrobacterium rhizogenes</name>
    <dbReference type="NCBI Taxonomy" id="359"/>
    <lineage>
        <taxon>Bacteria</taxon>
        <taxon>Pseudomonadati</taxon>
        <taxon>Pseudomonadota</taxon>
        <taxon>Alphaproteobacteria</taxon>
        <taxon>Hyphomicrobiales</taxon>
        <taxon>Rhizobiaceae</taxon>
        <taxon>Rhizobium/Agrobacterium group</taxon>
        <taxon>Rhizobium</taxon>
    </lineage>
</organism>
<dbReference type="NCBIfam" id="TIGR00317">
    <property type="entry name" value="cobS"/>
    <property type="match status" value="1"/>
</dbReference>
<comment type="catalytic activity">
    <reaction evidence="17 19">
        <text>alpha-ribazole + adenosylcob(III)inamide-GDP = adenosylcob(III)alamin + GMP + H(+)</text>
        <dbReference type="Rhea" id="RHEA:16049"/>
        <dbReference type="ChEBI" id="CHEBI:10329"/>
        <dbReference type="ChEBI" id="CHEBI:15378"/>
        <dbReference type="ChEBI" id="CHEBI:18408"/>
        <dbReference type="ChEBI" id="CHEBI:58115"/>
        <dbReference type="ChEBI" id="CHEBI:60487"/>
        <dbReference type="EC" id="2.7.8.26"/>
    </reaction>
</comment>
<comment type="catalytic activity">
    <reaction evidence="18 19">
        <text>alpha-ribazole 5'-phosphate + adenosylcob(III)inamide-GDP = adenosylcob(III)alamin 5'-phosphate + GMP + H(+)</text>
        <dbReference type="Rhea" id="RHEA:23560"/>
        <dbReference type="ChEBI" id="CHEBI:15378"/>
        <dbReference type="ChEBI" id="CHEBI:57918"/>
        <dbReference type="ChEBI" id="CHEBI:58115"/>
        <dbReference type="ChEBI" id="CHEBI:60487"/>
        <dbReference type="ChEBI" id="CHEBI:60493"/>
        <dbReference type="EC" id="2.7.8.26"/>
    </reaction>
</comment>
<evidence type="ECO:0000256" key="17">
    <source>
        <dbReference type="ARBA" id="ARBA00048623"/>
    </source>
</evidence>
<dbReference type="GO" id="GO:0008818">
    <property type="term" value="F:cobalamin 5'-phosphate synthase activity"/>
    <property type="evidence" value="ECO:0007669"/>
    <property type="project" value="UniProtKB-UniRule"/>
</dbReference>
<evidence type="ECO:0000256" key="13">
    <source>
        <dbReference type="ARBA" id="ARBA00023136"/>
    </source>
</evidence>
<comment type="function">
    <text evidence="14 19">Joins adenosylcobinamide-GDP and alpha-ribazole to generate adenosylcobalamin (Ado-cobalamin). Also synthesizes adenosylcobalamin 5'-phosphate from adenosylcobinamide-GDP and alpha-ribazole 5'-phosphate.</text>
</comment>
<keyword evidence="12 19" id="KW-1133">Transmembrane helix</keyword>
<evidence type="ECO:0000256" key="10">
    <source>
        <dbReference type="ARBA" id="ARBA00022692"/>
    </source>
</evidence>
<comment type="similarity">
    <text evidence="4 19">Belongs to the CobS family.</text>
</comment>
<evidence type="ECO:0000256" key="2">
    <source>
        <dbReference type="ARBA" id="ARBA00004651"/>
    </source>
</evidence>
<evidence type="ECO:0000256" key="19">
    <source>
        <dbReference type="HAMAP-Rule" id="MF_00719"/>
    </source>
</evidence>
<comment type="subcellular location">
    <subcellularLocation>
        <location evidence="2 19">Cell membrane</location>
        <topology evidence="2 19">Multi-pass membrane protein</topology>
    </subcellularLocation>
</comment>
<gene>
    <name evidence="19 20" type="primary">cobS</name>
    <name evidence="20" type="ORF">DC430_02045</name>
</gene>
<evidence type="ECO:0000256" key="7">
    <source>
        <dbReference type="ARBA" id="ARBA00022475"/>
    </source>
</evidence>
<dbReference type="AlphaFoldDB" id="A0AA92C5X8"/>
<feature type="transmembrane region" description="Helical" evidence="19">
    <location>
        <begin position="196"/>
        <end position="227"/>
    </location>
</feature>
<comment type="caution">
    <text evidence="20">The sequence shown here is derived from an EMBL/GenBank/DDBJ whole genome shotgun (WGS) entry which is preliminary data.</text>
</comment>
<dbReference type="HAMAP" id="MF_00719">
    <property type="entry name" value="CobS"/>
    <property type="match status" value="1"/>
</dbReference>
<dbReference type="PANTHER" id="PTHR34148:SF1">
    <property type="entry name" value="ADENOSYLCOBINAMIDE-GDP RIBAZOLETRANSFERASE"/>
    <property type="match status" value="1"/>
</dbReference>
<keyword evidence="13 19" id="KW-0472">Membrane</keyword>
<dbReference type="EC" id="2.7.8.26" evidence="5 19"/>
<evidence type="ECO:0000256" key="15">
    <source>
        <dbReference type="ARBA" id="ARBA00032605"/>
    </source>
</evidence>
<keyword evidence="11 19" id="KW-0460">Magnesium</keyword>
<feature type="transmembrane region" description="Helical" evidence="19">
    <location>
        <begin position="71"/>
        <end position="89"/>
    </location>
</feature>
<dbReference type="PANTHER" id="PTHR34148">
    <property type="entry name" value="ADENOSYLCOBINAMIDE-GDP RIBAZOLETRANSFERASE"/>
    <property type="match status" value="1"/>
</dbReference>
<name>A0AA92C5X8_RHIRH</name>
<evidence type="ECO:0000256" key="16">
    <source>
        <dbReference type="ARBA" id="ARBA00032853"/>
    </source>
</evidence>
<dbReference type="GO" id="GO:0009236">
    <property type="term" value="P:cobalamin biosynthetic process"/>
    <property type="evidence" value="ECO:0007669"/>
    <property type="project" value="UniProtKB-UniRule"/>
</dbReference>
<evidence type="ECO:0000256" key="3">
    <source>
        <dbReference type="ARBA" id="ARBA00004663"/>
    </source>
</evidence>
<sequence>MRESGLILDGFLTRVMHALSFLSRIPVHDSFFQGRKVDMLAATGVFPIAGLLIALPSAILVSILHHAHADPLLIATLALAVTTALTGALHEDGLADTADGFGGGADKERSLTIMKDSRLGSYGAIALILSFMVRVAAIAVLIRELPGLASAASLIAMASFSRAMMVWHWHGLPPARQAGVAASIGQPGPTDRNHALAYGIVIACMVLFLSYAVVAAIVAIAASFAAAHLFKRLCLRKIDGHTGDTIGATQQITEIVMLVALALLA</sequence>
<evidence type="ECO:0000256" key="18">
    <source>
        <dbReference type="ARBA" id="ARBA00049504"/>
    </source>
</evidence>
<proteinExistence type="inferred from homology"/>
<keyword evidence="10 19" id="KW-0812">Transmembrane</keyword>
<feature type="transmembrane region" description="Helical" evidence="19">
    <location>
        <begin position="148"/>
        <end position="169"/>
    </location>
</feature>
<feature type="transmembrane region" description="Helical" evidence="19">
    <location>
        <begin position="39"/>
        <end position="64"/>
    </location>
</feature>
<accession>A0AA92C5X8</accession>
<feature type="transmembrane region" description="Helical" evidence="19">
    <location>
        <begin position="119"/>
        <end position="141"/>
    </location>
</feature>
<dbReference type="Pfam" id="PF02654">
    <property type="entry name" value="CobS"/>
    <property type="match status" value="1"/>
</dbReference>
<keyword evidence="9 19" id="KW-0808">Transferase</keyword>
<dbReference type="GO" id="GO:0051073">
    <property type="term" value="F:adenosylcobinamide-GDP ribazoletransferase activity"/>
    <property type="evidence" value="ECO:0007669"/>
    <property type="project" value="UniProtKB-UniRule"/>
</dbReference>
<reference evidence="20 21" key="1">
    <citation type="submission" date="2018-04" db="EMBL/GenBank/DDBJ databases">
        <authorList>
            <person name="Hagen T."/>
        </authorList>
    </citation>
    <scope>NUCLEOTIDE SEQUENCE [LARGE SCALE GENOMIC DNA]</scope>
    <source>
        <strain evidence="20 21">TPD7009</strain>
    </source>
</reference>
<protein>
    <recommendedName>
        <fullName evidence="6 19">Adenosylcobinamide-GDP ribazoletransferase</fullName>
        <ecNumber evidence="5 19">2.7.8.26</ecNumber>
    </recommendedName>
    <alternativeName>
        <fullName evidence="16 19">Cobalamin synthase</fullName>
    </alternativeName>
    <alternativeName>
        <fullName evidence="15 19">Cobalamin-5'-phosphate synthase</fullName>
    </alternativeName>
</protein>
<evidence type="ECO:0000256" key="8">
    <source>
        <dbReference type="ARBA" id="ARBA00022573"/>
    </source>
</evidence>
<dbReference type="InterPro" id="IPR003805">
    <property type="entry name" value="CobS"/>
</dbReference>
<evidence type="ECO:0000256" key="9">
    <source>
        <dbReference type="ARBA" id="ARBA00022679"/>
    </source>
</evidence>
<comment type="cofactor">
    <cofactor evidence="1 19">
        <name>Mg(2+)</name>
        <dbReference type="ChEBI" id="CHEBI:18420"/>
    </cofactor>
</comment>
<evidence type="ECO:0000313" key="21">
    <source>
        <dbReference type="Proteomes" id="UP000244335"/>
    </source>
</evidence>
<keyword evidence="8 19" id="KW-0169">Cobalamin biosynthesis</keyword>
<evidence type="ECO:0000256" key="4">
    <source>
        <dbReference type="ARBA" id="ARBA00010561"/>
    </source>
</evidence>
<evidence type="ECO:0000256" key="6">
    <source>
        <dbReference type="ARBA" id="ARBA00015850"/>
    </source>
</evidence>
<evidence type="ECO:0000256" key="14">
    <source>
        <dbReference type="ARBA" id="ARBA00025228"/>
    </source>
</evidence>
<evidence type="ECO:0000256" key="12">
    <source>
        <dbReference type="ARBA" id="ARBA00022989"/>
    </source>
</evidence>
<evidence type="ECO:0000256" key="11">
    <source>
        <dbReference type="ARBA" id="ARBA00022842"/>
    </source>
</evidence>
<evidence type="ECO:0000313" key="20">
    <source>
        <dbReference type="EMBL" id="PVE56583.1"/>
    </source>
</evidence>
<keyword evidence="7 19" id="KW-1003">Cell membrane</keyword>
<dbReference type="Proteomes" id="UP000244335">
    <property type="component" value="Unassembled WGS sequence"/>
</dbReference>
<evidence type="ECO:0000256" key="1">
    <source>
        <dbReference type="ARBA" id="ARBA00001946"/>
    </source>
</evidence>
<dbReference type="EMBL" id="QDFR01000001">
    <property type="protein sequence ID" value="PVE56583.1"/>
    <property type="molecule type" value="Genomic_DNA"/>
</dbReference>
<evidence type="ECO:0000256" key="5">
    <source>
        <dbReference type="ARBA" id="ARBA00013200"/>
    </source>
</evidence>
<dbReference type="GO" id="GO:0005886">
    <property type="term" value="C:plasma membrane"/>
    <property type="evidence" value="ECO:0007669"/>
    <property type="project" value="UniProtKB-SubCell"/>
</dbReference>
<comment type="pathway">
    <text evidence="3 19">Cofactor biosynthesis; adenosylcobalamin biosynthesis; adenosylcobalamin from cob(II)yrinate a,c-diamide: step 7/7.</text>
</comment>